<feature type="region of interest" description="Disordered" evidence="1">
    <location>
        <begin position="70"/>
        <end position="105"/>
    </location>
</feature>
<evidence type="ECO:0000256" key="1">
    <source>
        <dbReference type="SAM" id="MobiDB-lite"/>
    </source>
</evidence>
<accession>A0A1I1CPG7</accession>
<feature type="compositionally biased region" description="Polar residues" evidence="1">
    <location>
        <begin position="95"/>
        <end position="105"/>
    </location>
</feature>
<evidence type="ECO:0008006" key="5">
    <source>
        <dbReference type="Google" id="ProtNLM"/>
    </source>
</evidence>
<name>A0A1I1CPG7_9PSEU</name>
<feature type="transmembrane region" description="Helical" evidence="2">
    <location>
        <begin position="20"/>
        <end position="42"/>
    </location>
</feature>
<dbReference type="EMBL" id="FOKG01000031">
    <property type="protein sequence ID" value="SFB62788.1"/>
    <property type="molecule type" value="Genomic_DNA"/>
</dbReference>
<dbReference type="AlphaFoldDB" id="A0A1I1CPG7"/>
<protein>
    <recommendedName>
        <fullName evidence="5">Mercuric ion transport protein</fullName>
    </recommendedName>
</protein>
<dbReference type="RefSeq" id="WP_177242863.1">
    <property type="nucleotide sequence ID" value="NZ_FOKG01000031.1"/>
</dbReference>
<reference evidence="4" key="1">
    <citation type="submission" date="2016-10" db="EMBL/GenBank/DDBJ databases">
        <authorList>
            <person name="Varghese N."/>
            <person name="Submissions S."/>
        </authorList>
    </citation>
    <scope>NUCLEOTIDE SEQUENCE [LARGE SCALE GENOMIC DNA]</scope>
    <source>
        <strain evidence="4">CGMCC 4.3568</strain>
    </source>
</reference>
<keyword evidence="2" id="KW-1133">Transmembrane helix</keyword>
<gene>
    <name evidence="3" type="ORF">SAMN05216266_13163</name>
</gene>
<keyword evidence="4" id="KW-1185">Reference proteome</keyword>
<keyword evidence="2" id="KW-0472">Membrane</keyword>
<keyword evidence="2" id="KW-0812">Transmembrane</keyword>
<feature type="transmembrane region" description="Helical" evidence="2">
    <location>
        <begin position="48"/>
        <end position="66"/>
    </location>
</feature>
<evidence type="ECO:0000256" key="2">
    <source>
        <dbReference type="SAM" id="Phobius"/>
    </source>
</evidence>
<sequence length="105" mass="10885">MPTSPDHEGQRTARATGAVVLLSVLCCGLPLLIAGGALAGLGSALGNPWVIGAGVALLVGVLVWRLRRHTDTSTPSGDPGCRPPQQPARDQPRQSTQSPTHPKEH</sequence>
<dbReference type="STRING" id="490629.SAMN05216266_13163"/>
<evidence type="ECO:0000313" key="3">
    <source>
        <dbReference type="EMBL" id="SFB62788.1"/>
    </source>
</evidence>
<organism evidence="3 4">
    <name type="scientific">Amycolatopsis marina</name>
    <dbReference type="NCBI Taxonomy" id="490629"/>
    <lineage>
        <taxon>Bacteria</taxon>
        <taxon>Bacillati</taxon>
        <taxon>Actinomycetota</taxon>
        <taxon>Actinomycetes</taxon>
        <taxon>Pseudonocardiales</taxon>
        <taxon>Pseudonocardiaceae</taxon>
        <taxon>Amycolatopsis</taxon>
    </lineage>
</organism>
<dbReference type="Proteomes" id="UP000243799">
    <property type="component" value="Unassembled WGS sequence"/>
</dbReference>
<evidence type="ECO:0000313" key="4">
    <source>
        <dbReference type="Proteomes" id="UP000243799"/>
    </source>
</evidence>
<proteinExistence type="predicted"/>